<gene>
    <name evidence="1" type="ORF">DI533_20035</name>
</gene>
<dbReference type="Proteomes" id="UP000248975">
    <property type="component" value="Unassembled WGS sequence"/>
</dbReference>
<dbReference type="EMBL" id="QFQS01000009">
    <property type="protein sequence ID" value="PZQ95142.1"/>
    <property type="molecule type" value="Genomic_DNA"/>
</dbReference>
<comment type="caution">
    <text evidence="1">The sequence shown here is derived from an EMBL/GenBank/DDBJ whole genome shotgun (WGS) entry which is preliminary data.</text>
</comment>
<organism evidence="1 2">
    <name type="scientific">Cereibacter sphaeroides</name>
    <name type="common">Rhodobacter sphaeroides</name>
    <dbReference type="NCBI Taxonomy" id="1063"/>
    <lineage>
        <taxon>Bacteria</taxon>
        <taxon>Pseudomonadati</taxon>
        <taxon>Pseudomonadota</taxon>
        <taxon>Alphaproteobacteria</taxon>
        <taxon>Rhodobacterales</taxon>
        <taxon>Paracoccaceae</taxon>
        <taxon>Cereibacter</taxon>
    </lineage>
</organism>
<proteinExistence type="predicted"/>
<protein>
    <submittedName>
        <fullName evidence="1">Uncharacterized protein</fullName>
    </submittedName>
</protein>
<dbReference type="AlphaFoldDB" id="A0A2W5S1Z7"/>
<evidence type="ECO:0000313" key="1">
    <source>
        <dbReference type="EMBL" id="PZQ95142.1"/>
    </source>
</evidence>
<reference evidence="1 2" key="1">
    <citation type="submission" date="2017-08" db="EMBL/GenBank/DDBJ databases">
        <title>Infants hospitalized years apart are colonized by the same room-sourced microbial strains.</title>
        <authorList>
            <person name="Brooks B."/>
            <person name="Olm M.R."/>
            <person name="Firek B.A."/>
            <person name="Baker R."/>
            <person name="Thomas B.C."/>
            <person name="Morowitz M.J."/>
            <person name="Banfield J.F."/>
        </authorList>
    </citation>
    <scope>NUCLEOTIDE SEQUENCE [LARGE SCALE GENOMIC DNA]</scope>
    <source>
        <strain evidence="1">S2_003_000_R2_11</strain>
    </source>
</reference>
<sequence length="185" mass="21208">MRLPCPAIMRQQESTMTDTITFRRAVYAVELIHDEDAGKPWEREDGHGPVSDWTTRDKRPGELVLCADRRAKRYYDFQQATADAKRDSWGLGPDDMALLVKRLGRPATRGEIVRQAVLDDFERLQRWCDDAWHYVGVVVTRLDAHGNRLEHLQASLWGIESDAGDYLDTVARELIREIEAMRAAA</sequence>
<accession>A0A2W5S1Z7</accession>
<name>A0A2W5S1Z7_CERSP</name>
<evidence type="ECO:0000313" key="2">
    <source>
        <dbReference type="Proteomes" id="UP000248975"/>
    </source>
</evidence>